<comment type="caution">
    <text evidence="1">The sequence shown here is derived from an EMBL/GenBank/DDBJ whole genome shotgun (WGS) entry which is preliminary data.</text>
</comment>
<dbReference type="AlphaFoldDB" id="A0A4R3JFU5"/>
<sequence>MSTHKDAVEISDHDRDALHVLPLAIVPFDSPVVRRARMIKNARLETVVEIFSNVHTGSGQIRVEDLSRELQDLGSASHRDIGILHRLARLPSYDVYSLRVALRDQDIPVNNFDDLRLSETKNLELASYMKAFTLPLIVEIYGSDDMSIQRFEDIIKLFKDPDIRRAKEKLQMVAVKLGIPLSEVPHFLEDYGDIFLSLSYYKNCLDRILPTTANFLSSLKDIRKNWQLRNDQNLMTTCDVLESTIISLTANIKRLFDDFDKNSRHMWDNISAEKFHEVEDMISGYHTTIGAILCALSVKMDAWHALFPSKSVGGPVKRSEFILSEMKQGIESIRKLRKDATQAHPHADRQWASRV</sequence>
<dbReference type="EMBL" id="SLZW01000001">
    <property type="protein sequence ID" value="TCS65019.1"/>
    <property type="molecule type" value="Genomic_DNA"/>
</dbReference>
<accession>A0A4R3JFU5</accession>
<evidence type="ECO:0000313" key="2">
    <source>
        <dbReference type="Proteomes" id="UP000295304"/>
    </source>
</evidence>
<protein>
    <submittedName>
        <fullName evidence="1">Uncharacterized protein</fullName>
    </submittedName>
</protein>
<dbReference type="Proteomes" id="UP000295304">
    <property type="component" value="Unassembled WGS sequence"/>
</dbReference>
<proteinExistence type="predicted"/>
<reference evidence="1 2" key="1">
    <citation type="submission" date="2019-03" db="EMBL/GenBank/DDBJ databases">
        <title>Genomic Encyclopedia of Type Strains, Phase IV (KMG-IV): sequencing the most valuable type-strain genomes for metagenomic binning, comparative biology and taxonomic classification.</title>
        <authorList>
            <person name="Goeker M."/>
        </authorList>
    </citation>
    <scope>NUCLEOTIDE SEQUENCE [LARGE SCALE GENOMIC DNA]</scope>
    <source>
        <strain evidence="1 2">DSM 101688</strain>
    </source>
</reference>
<gene>
    <name evidence="1" type="ORF">EDD55_101352</name>
</gene>
<dbReference type="RefSeq" id="WP_132937741.1">
    <property type="nucleotide sequence ID" value="NZ_CP119676.1"/>
</dbReference>
<keyword evidence="2" id="KW-1185">Reference proteome</keyword>
<dbReference type="OrthoDB" id="8433167at2"/>
<name>A0A4R3JFU5_9PROT</name>
<organism evidence="1 2">
    <name type="scientific">Varunaivibrio sulfuroxidans</name>
    <dbReference type="NCBI Taxonomy" id="1773489"/>
    <lineage>
        <taxon>Bacteria</taxon>
        <taxon>Pseudomonadati</taxon>
        <taxon>Pseudomonadota</taxon>
        <taxon>Alphaproteobacteria</taxon>
        <taxon>Rhodospirillales</taxon>
        <taxon>Magnetovibrionaceae</taxon>
        <taxon>Varunaivibrio</taxon>
    </lineage>
</organism>
<evidence type="ECO:0000313" key="1">
    <source>
        <dbReference type="EMBL" id="TCS65019.1"/>
    </source>
</evidence>